<reference evidence="1" key="1">
    <citation type="journal article" date="2021" name="Environ. Microbiol.">
        <title>Gene family expansions and transcriptome signatures uncover fungal adaptations to wood decay.</title>
        <authorList>
            <person name="Hage H."/>
            <person name="Miyauchi S."/>
            <person name="Viragh M."/>
            <person name="Drula E."/>
            <person name="Min B."/>
            <person name="Chaduli D."/>
            <person name="Navarro D."/>
            <person name="Favel A."/>
            <person name="Norest M."/>
            <person name="Lesage-Meessen L."/>
            <person name="Balint B."/>
            <person name="Merenyi Z."/>
            <person name="de Eugenio L."/>
            <person name="Morin E."/>
            <person name="Martinez A.T."/>
            <person name="Baldrian P."/>
            <person name="Stursova M."/>
            <person name="Martinez M.J."/>
            <person name="Novotny C."/>
            <person name="Magnuson J.K."/>
            <person name="Spatafora J.W."/>
            <person name="Maurice S."/>
            <person name="Pangilinan J."/>
            <person name="Andreopoulos W."/>
            <person name="LaButti K."/>
            <person name="Hundley H."/>
            <person name="Na H."/>
            <person name="Kuo A."/>
            <person name="Barry K."/>
            <person name="Lipzen A."/>
            <person name="Henrissat B."/>
            <person name="Riley R."/>
            <person name="Ahrendt S."/>
            <person name="Nagy L.G."/>
            <person name="Grigoriev I.V."/>
            <person name="Martin F."/>
            <person name="Rosso M.N."/>
        </authorList>
    </citation>
    <scope>NUCLEOTIDE SEQUENCE</scope>
    <source>
        <strain evidence="1">CBS 384.51</strain>
    </source>
</reference>
<dbReference type="Proteomes" id="UP001055072">
    <property type="component" value="Unassembled WGS sequence"/>
</dbReference>
<comment type="caution">
    <text evidence="1">The sequence shown here is derived from an EMBL/GenBank/DDBJ whole genome shotgun (WGS) entry which is preliminary data.</text>
</comment>
<sequence length="1001" mass="112525">MAGHWIGPIEPRKFLDNFMPISEDDFKKMPTDIRFRLPTRKGAGNKLEKHLYQLFEKTIVEKISPNFDFFIGADGRQKGGNVKANLRPDGGFREKPDNTATEKSAAHGYNLRNVQQNLKIEDPESSDDKKTEPSTKISKNFNWFRDTLVVEFKKSSSMDPFYSEAELKKRAASAVSDSEDTPQSFAKTKAGTARTRGQLAMYAKEVFDHQFCTHAFQLLVFGRHARFIFWDHSGAIVSDSFDYVSNSQTMVEFFWRYNHMTEQDRGKDASVVEASEGEKGIFTEKMEQFLKDMDDPENPQRKLPHAEETLPPAFPVYKVTVVDDMSGKSEDVLIQRPFFRIHAVLGRATRGYIAYVLSSNELKFLKDTWRVDHERLVAERTLCRVLEKAGVPNVPAGVFGGDVKANGPYGRTLCRDWAMLQTLSVVYQIPRIFYHHRLLEELLYPASSAIDSYEFVVALRDCFSAIEGANDLCDLLHRDISIGNVMLSGVEETFRGILVDWDHATKNKLPTGSTYQNFRTGTWQFMSIALLRDSNKAHEILDDFESLFWVLVYGALHYFDYKIGKNQPFSLEMFEERVPVHQADRELYVGGDKKMTALEMITTWVTFTSLPLHKLIDDVAAEFLAYYRLKHESRDTSSHTRTQTAPQSQPAGAHVKKRPTRARPDLSQRLERAAKKKDRAEALREYEELRAKMSKASYWSDIFDEALASGDDWLPDARGEDAAPPQTRKQETAAIARSQLASHVTGEYIASQDPRGSQIIECLRKDHEEAAAKTKKAVAAKAEAEAKAKAKAKAEAGEKAAQDAERLEWQNRMSDDDDDDESCICETEIQSREDPMEAQFPPFSSSNMPTRAPASTSIPNVAAPRRSTRVTRSTPAVATNSASNTLVSGQSVGSSRLKRSIDEIGTATDSNGEPSFPLSKKSRSKSRATAAPTGRKTRTSSQKSTVPPPAAAEAVVVAATKETKVVRPRRELRKTRSGADMTVAQPRREGLRPRTTRSTLQ</sequence>
<organism evidence="1 2">
    <name type="scientific">Irpex rosettiformis</name>
    <dbReference type="NCBI Taxonomy" id="378272"/>
    <lineage>
        <taxon>Eukaryota</taxon>
        <taxon>Fungi</taxon>
        <taxon>Dikarya</taxon>
        <taxon>Basidiomycota</taxon>
        <taxon>Agaricomycotina</taxon>
        <taxon>Agaricomycetes</taxon>
        <taxon>Polyporales</taxon>
        <taxon>Irpicaceae</taxon>
        <taxon>Irpex</taxon>
    </lineage>
</organism>
<proteinExistence type="predicted"/>
<gene>
    <name evidence="1" type="ORF">BDY19DRAFT_942281</name>
</gene>
<evidence type="ECO:0000313" key="1">
    <source>
        <dbReference type="EMBL" id="KAI0089418.1"/>
    </source>
</evidence>
<keyword evidence="2" id="KW-1185">Reference proteome</keyword>
<evidence type="ECO:0000313" key="2">
    <source>
        <dbReference type="Proteomes" id="UP001055072"/>
    </source>
</evidence>
<name>A0ACB8U531_9APHY</name>
<dbReference type="EMBL" id="MU274910">
    <property type="protein sequence ID" value="KAI0089418.1"/>
    <property type="molecule type" value="Genomic_DNA"/>
</dbReference>
<protein>
    <submittedName>
        <fullName evidence="1">Uncharacterized protein</fullName>
    </submittedName>
</protein>
<accession>A0ACB8U531</accession>